<dbReference type="GO" id="GO:0005886">
    <property type="term" value="C:plasma membrane"/>
    <property type="evidence" value="ECO:0007669"/>
    <property type="project" value="UniProtKB-SubCell"/>
</dbReference>
<feature type="transmembrane region" description="Helical" evidence="7">
    <location>
        <begin position="145"/>
        <end position="164"/>
    </location>
</feature>
<feature type="transmembrane region" description="Helical" evidence="7">
    <location>
        <begin position="12"/>
        <end position="34"/>
    </location>
</feature>
<dbReference type="EMBL" id="DVFN01000081">
    <property type="protein sequence ID" value="HIQ69745.1"/>
    <property type="molecule type" value="Genomic_DNA"/>
</dbReference>
<accession>A0A9D0Z6G0</accession>
<dbReference type="Gene3D" id="1.20.1250.20">
    <property type="entry name" value="MFS general substrate transporter like domains"/>
    <property type="match status" value="2"/>
</dbReference>
<evidence type="ECO:0000256" key="1">
    <source>
        <dbReference type="ARBA" id="ARBA00004651"/>
    </source>
</evidence>
<sequence>MMKQPSFRGTVAACYVGYITQAVVNNFLPLVFVTLQTAYAISLEKITLLVTVNFLTQLLVDLLSAKYVDRIGYRAAAVAAHVLCALGLIGVGVLPGLLPSPYAGLLVSVVIYAVGGGLIEVLISPIVEACPAENKSAAMSLLHSFYCWGCVAVIALSTACFAVFGRDCWPWVACGWAVLPAANAVAFARVPIRRTVEESQQLSVTALFQSGLFWVLALLMVCAGASEQAMSQWASAFAEKALRVSKTVGDLAGPCFFAVLMGLSRVLHAKLTGRVRLERYIAACAVLCLISYAMAVFLGSPAWNLLGCGLTGFAVGVFWPGTFSIAAARLPKGGTALFALLALAGDLGCSAGPTVVGFVSGAAGENLKIGLLAAAIFPLLILLGLAALRRTERSGL</sequence>
<dbReference type="Pfam" id="PF07690">
    <property type="entry name" value="MFS_1"/>
    <property type="match status" value="1"/>
</dbReference>
<keyword evidence="6 7" id="KW-0472">Membrane</keyword>
<keyword evidence="4 7" id="KW-0812">Transmembrane</keyword>
<evidence type="ECO:0000256" key="2">
    <source>
        <dbReference type="ARBA" id="ARBA00008335"/>
    </source>
</evidence>
<dbReference type="InterPro" id="IPR011701">
    <property type="entry name" value="MFS"/>
</dbReference>
<dbReference type="InterPro" id="IPR036259">
    <property type="entry name" value="MFS_trans_sf"/>
</dbReference>
<dbReference type="GO" id="GO:0022857">
    <property type="term" value="F:transmembrane transporter activity"/>
    <property type="evidence" value="ECO:0007669"/>
    <property type="project" value="InterPro"/>
</dbReference>
<dbReference type="PANTHER" id="PTHR23514">
    <property type="entry name" value="BYPASS OF STOP CODON PROTEIN 6"/>
    <property type="match status" value="1"/>
</dbReference>
<feature type="transmembrane region" description="Helical" evidence="7">
    <location>
        <begin position="103"/>
        <end position="124"/>
    </location>
</feature>
<protein>
    <submittedName>
        <fullName evidence="8">MFS transporter</fullName>
    </submittedName>
</protein>
<comment type="subcellular location">
    <subcellularLocation>
        <location evidence="1">Cell membrane</location>
        <topology evidence="1">Multi-pass membrane protein</topology>
    </subcellularLocation>
</comment>
<dbReference type="InterPro" id="IPR051788">
    <property type="entry name" value="MFS_Transporter"/>
</dbReference>
<dbReference type="PANTHER" id="PTHR23514:SF3">
    <property type="entry name" value="BYPASS OF STOP CODON PROTEIN 6"/>
    <property type="match status" value="1"/>
</dbReference>
<evidence type="ECO:0000256" key="6">
    <source>
        <dbReference type="ARBA" id="ARBA00023136"/>
    </source>
</evidence>
<dbReference type="AlphaFoldDB" id="A0A9D0Z6G0"/>
<feature type="transmembrane region" description="Helical" evidence="7">
    <location>
        <begin position="369"/>
        <end position="388"/>
    </location>
</feature>
<feature type="transmembrane region" description="Helical" evidence="7">
    <location>
        <begin position="280"/>
        <end position="298"/>
    </location>
</feature>
<evidence type="ECO:0000313" key="9">
    <source>
        <dbReference type="Proteomes" id="UP000886874"/>
    </source>
</evidence>
<reference evidence="8" key="2">
    <citation type="journal article" date="2021" name="PeerJ">
        <title>Extensive microbial diversity within the chicken gut microbiome revealed by metagenomics and culture.</title>
        <authorList>
            <person name="Gilroy R."/>
            <person name="Ravi A."/>
            <person name="Getino M."/>
            <person name="Pursley I."/>
            <person name="Horton D.L."/>
            <person name="Alikhan N.F."/>
            <person name="Baker D."/>
            <person name="Gharbi K."/>
            <person name="Hall N."/>
            <person name="Watson M."/>
            <person name="Adriaenssens E.M."/>
            <person name="Foster-Nyarko E."/>
            <person name="Jarju S."/>
            <person name="Secka A."/>
            <person name="Antonio M."/>
            <person name="Oren A."/>
            <person name="Chaudhuri R.R."/>
            <person name="La Ragione R."/>
            <person name="Hildebrand F."/>
            <person name="Pallen M.J."/>
        </authorList>
    </citation>
    <scope>NUCLEOTIDE SEQUENCE</scope>
    <source>
        <strain evidence="8">ChiSjej2B20-13462</strain>
    </source>
</reference>
<dbReference type="SUPFAM" id="SSF103473">
    <property type="entry name" value="MFS general substrate transporter"/>
    <property type="match status" value="1"/>
</dbReference>
<keyword evidence="3" id="KW-0813">Transport</keyword>
<name>A0A9D0Z6G0_9FIRM</name>
<feature type="transmembrane region" description="Helical" evidence="7">
    <location>
        <begin position="75"/>
        <end position="97"/>
    </location>
</feature>
<dbReference type="Proteomes" id="UP000886874">
    <property type="component" value="Unassembled WGS sequence"/>
</dbReference>
<evidence type="ECO:0000256" key="5">
    <source>
        <dbReference type="ARBA" id="ARBA00022989"/>
    </source>
</evidence>
<feature type="transmembrane region" description="Helical" evidence="7">
    <location>
        <begin position="170"/>
        <end position="190"/>
    </location>
</feature>
<organism evidence="8 9">
    <name type="scientific">Candidatus Avoscillospira stercorigallinarum</name>
    <dbReference type="NCBI Taxonomy" id="2840708"/>
    <lineage>
        <taxon>Bacteria</taxon>
        <taxon>Bacillati</taxon>
        <taxon>Bacillota</taxon>
        <taxon>Clostridia</taxon>
        <taxon>Eubacteriales</taxon>
        <taxon>Oscillospiraceae</taxon>
        <taxon>Oscillospiraceae incertae sedis</taxon>
        <taxon>Candidatus Avoscillospira</taxon>
    </lineage>
</organism>
<feature type="transmembrane region" description="Helical" evidence="7">
    <location>
        <begin position="304"/>
        <end position="325"/>
    </location>
</feature>
<evidence type="ECO:0000256" key="3">
    <source>
        <dbReference type="ARBA" id="ARBA00022448"/>
    </source>
</evidence>
<evidence type="ECO:0000256" key="7">
    <source>
        <dbReference type="SAM" id="Phobius"/>
    </source>
</evidence>
<evidence type="ECO:0000256" key="4">
    <source>
        <dbReference type="ARBA" id="ARBA00022692"/>
    </source>
</evidence>
<reference evidence="8" key="1">
    <citation type="submission" date="2020-10" db="EMBL/GenBank/DDBJ databases">
        <authorList>
            <person name="Gilroy R."/>
        </authorList>
    </citation>
    <scope>NUCLEOTIDE SEQUENCE</scope>
    <source>
        <strain evidence="8">ChiSjej2B20-13462</strain>
    </source>
</reference>
<comment type="similarity">
    <text evidence="2">Belongs to the major facilitator superfamily.</text>
</comment>
<proteinExistence type="inferred from homology"/>
<feature type="transmembrane region" description="Helical" evidence="7">
    <location>
        <begin position="337"/>
        <end position="363"/>
    </location>
</feature>
<evidence type="ECO:0000313" key="8">
    <source>
        <dbReference type="EMBL" id="HIQ69745.1"/>
    </source>
</evidence>
<keyword evidence="5 7" id="KW-1133">Transmembrane helix</keyword>
<comment type="caution">
    <text evidence="8">The sequence shown here is derived from an EMBL/GenBank/DDBJ whole genome shotgun (WGS) entry which is preliminary data.</text>
</comment>
<gene>
    <name evidence="8" type="ORF">IAA67_05395</name>
</gene>
<feature type="transmembrane region" description="Helical" evidence="7">
    <location>
        <begin position="202"/>
        <end position="226"/>
    </location>
</feature>